<dbReference type="PANTHER" id="PTHR43401:SF5">
    <property type="entry name" value="ALCOHOL DEHYDROGENASE-RELATED"/>
    <property type="match status" value="1"/>
</dbReference>
<dbReference type="InterPro" id="IPR013154">
    <property type="entry name" value="ADH-like_N"/>
</dbReference>
<proteinExistence type="inferred from homology"/>
<evidence type="ECO:0000256" key="1">
    <source>
        <dbReference type="ARBA" id="ARBA00001947"/>
    </source>
</evidence>
<dbReference type="InterPro" id="IPR002328">
    <property type="entry name" value="ADH_Zn_CS"/>
</dbReference>
<dbReference type="PANTHER" id="PTHR43401">
    <property type="entry name" value="L-THREONINE 3-DEHYDROGENASE"/>
    <property type="match status" value="1"/>
</dbReference>
<comment type="similarity">
    <text evidence="5">Belongs to the zinc-containing alcohol dehydrogenase family.</text>
</comment>
<reference evidence="8" key="1">
    <citation type="journal article" date="2019" name="Int. J. Syst. Evol. Microbiol.">
        <title>The Global Catalogue of Microorganisms (GCM) 10K type strain sequencing project: providing services to taxonomists for standard genome sequencing and annotation.</title>
        <authorList>
            <consortium name="The Broad Institute Genomics Platform"/>
            <consortium name="The Broad Institute Genome Sequencing Center for Infectious Disease"/>
            <person name="Wu L."/>
            <person name="Ma J."/>
        </authorList>
    </citation>
    <scope>NUCLEOTIDE SEQUENCE [LARGE SCALE GENOMIC DNA]</scope>
    <source>
        <strain evidence="8">JCM 17688</strain>
    </source>
</reference>
<dbReference type="InterPro" id="IPR020843">
    <property type="entry name" value="ER"/>
</dbReference>
<feature type="domain" description="Enoyl reductase (ER)" evidence="6">
    <location>
        <begin position="14"/>
        <end position="355"/>
    </location>
</feature>
<protein>
    <submittedName>
        <fullName evidence="7">Zinc-dependent alcohol dehydrogenase family protein</fullName>
    </submittedName>
</protein>
<evidence type="ECO:0000313" key="7">
    <source>
        <dbReference type="EMBL" id="GAA4397855.1"/>
    </source>
</evidence>
<dbReference type="InterPro" id="IPR011032">
    <property type="entry name" value="GroES-like_sf"/>
</dbReference>
<keyword evidence="8" id="KW-1185">Reference proteome</keyword>
<dbReference type="Gene3D" id="3.90.180.10">
    <property type="entry name" value="Medium-chain alcohol dehydrogenases, catalytic domain"/>
    <property type="match status" value="1"/>
</dbReference>
<organism evidence="7 8">
    <name type="scientific">Tsukamurella soli</name>
    <dbReference type="NCBI Taxonomy" id="644556"/>
    <lineage>
        <taxon>Bacteria</taxon>
        <taxon>Bacillati</taxon>
        <taxon>Actinomycetota</taxon>
        <taxon>Actinomycetes</taxon>
        <taxon>Mycobacteriales</taxon>
        <taxon>Tsukamurellaceae</taxon>
        <taxon>Tsukamurella</taxon>
    </lineage>
</organism>
<accession>A0ABP8JY98</accession>
<dbReference type="SMART" id="SM00829">
    <property type="entry name" value="PKS_ER"/>
    <property type="match status" value="1"/>
</dbReference>
<evidence type="ECO:0000259" key="6">
    <source>
        <dbReference type="SMART" id="SM00829"/>
    </source>
</evidence>
<dbReference type="Pfam" id="PF08240">
    <property type="entry name" value="ADH_N"/>
    <property type="match status" value="1"/>
</dbReference>
<comment type="caution">
    <text evidence="7">The sequence shown here is derived from an EMBL/GenBank/DDBJ whole genome shotgun (WGS) entry which is preliminary data.</text>
</comment>
<evidence type="ECO:0000256" key="3">
    <source>
        <dbReference type="ARBA" id="ARBA00022833"/>
    </source>
</evidence>
<dbReference type="PROSITE" id="PS00059">
    <property type="entry name" value="ADH_ZINC"/>
    <property type="match status" value="1"/>
</dbReference>
<keyword evidence="3 5" id="KW-0862">Zinc</keyword>
<dbReference type="InterPro" id="IPR036291">
    <property type="entry name" value="NAD(P)-bd_dom_sf"/>
</dbReference>
<keyword evidence="4" id="KW-0560">Oxidoreductase</keyword>
<gene>
    <name evidence="7" type="ORF">GCM10023147_33570</name>
</gene>
<evidence type="ECO:0000256" key="2">
    <source>
        <dbReference type="ARBA" id="ARBA00022723"/>
    </source>
</evidence>
<dbReference type="RefSeq" id="WP_344998058.1">
    <property type="nucleotide sequence ID" value="NZ_BAABFR010000058.1"/>
</dbReference>
<dbReference type="InterPro" id="IPR013149">
    <property type="entry name" value="ADH-like_C"/>
</dbReference>
<evidence type="ECO:0000313" key="8">
    <source>
        <dbReference type="Proteomes" id="UP001500635"/>
    </source>
</evidence>
<evidence type="ECO:0000256" key="5">
    <source>
        <dbReference type="RuleBase" id="RU361277"/>
    </source>
</evidence>
<dbReference type="EMBL" id="BAABFR010000058">
    <property type="protein sequence ID" value="GAA4397855.1"/>
    <property type="molecule type" value="Genomic_DNA"/>
</dbReference>
<dbReference type="Gene3D" id="3.40.50.720">
    <property type="entry name" value="NAD(P)-binding Rossmann-like Domain"/>
    <property type="match status" value="1"/>
</dbReference>
<name>A0ABP8JY98_9ACTN</name>
<dbReference type="SUPFAM" id="SSF50129">
    <property type="entry name" value="GroES-like"/>
    <property type="match status" value="1"/>
</dbReference>
<sequence length="358" mass="36871">MTDVMRAVVYDRVGERPRVTEVAVPDCPVGGAVVRVEATGVCRSDWHAWRGHDPVPLPMIPGHEFAGVITEIGAGVTRFAPGDRVTAPFVNGCGRCEWCRSGDAQVCPDQTQPGFTRNGSFAEYVAVTAADTNLVRLPDTVGADAAAALGCRFATAFRAVTTHGRVRAGDAVAVFGCGGVGLSAVMVAAALGARVTAVDVSDAALDRARGLGAVRTVRAPGASGEGSADDARVEAAVIDATNGGAHVTIDGIGTAATATAAIRSLRRRGRHVQVGLMLGDAATAPLPWGRVIAWEITVFGSHGMSARDYPAMLAMLEDGSLDPRRLVRSVTDLDGAIGALLDMDSPQRSAGGIVVARP</sequence>
<comment type="cofactor">
    <cofactor evidence="1 5">
        <name>Zn(2+)</name>
        <dbReference type="ChEBI" id="CHEBI:29105"/>
    </cofactor>
</comment>
<dbReference type="Proteomes" id="UP001500635">
    <property type="component" value="Unassembled WGS sequence"/>
</dbReference>
<dbReference type="SUPFAM" id="SSF51735">
    <property type="entry name" value="NAD(P)-binding Rossmann-fold domains"/>
    <property type="match status" value="1"/>
</dbReference>
<evidence type="ECO:0000256" key="4">
    <source>
        <dbReference type="ARBA" id="ARBA00023002"/>
    </source>
</evidence>
<dbReference type="Pfam" id="PF00107">
    <property type="entry name" value="ADH_zinc_N"/>
    <property type="match status" value="1"/>
</dbReference>
<dbReference type="CDD" id="cd08260">
    <property type="entry name" value="Zn_ADH6"/>
    <property type="match status" value="1"/>
</dbReference>
<dbReference type="InterPro" id="IPR050129">
    <property type="entry name" value="Zn_alcohol_dh"/>
</dbReference>
<keyword evidence="2 5" id="KW-0479">Metal-binding</keyword>